<comment type="similarity">
    <text evidence="1 4">Belongs to the 5-formyltetrahydrofolate cyclo-ligase family.</text>
</comment>
<keyword evidence="5" id="KW-0436">Ligase</keyword>
<dbReference type="EC" id="6.3.3.2" evidence="4"/>
<name>A0ABY6CRM4_9BACT</name>
<protein>
    <recommendedName>
        <fullName evidence="4">5-formyltetrahydrofolate cyclo-ligase</fullName>
        <ecNumber evidence="4">6.3.3.2</ecNumber>
    </recommendedName>
</protein>
<organism evidence="5 6">
    <name type="scientific">Reichenbachiella agarivorans</name>
    <dbReference type="NCBI Taxonomy" id="2979464"/>
    <lineage>
        <taxon>Bacteria</taxon>
        <taxon>Pseudomonadati</taxon>
        <taxon>Bacteroidota</taxon>
        <taxon>Cytophagia</taxon>
        <taxon>Cytophagales</taxon>
        <taxon>Reichenbachiellaceae</taxon>
        <taxon>Reichenbachiella</taxon>
    </lineage>
</organism>
<evidence type="ECO:0000256" key="2">
    <source>
        <dbReference type="ARBA" id="ARBA00022741"/>
    </source>
</evidence>
<gene>
    <name evidence="5" type="ORF">N6H18_04180</name>
</gene>
<evidence type="ECO:0000313" key="6">
    <source>
        <dbReference type="Proteomes" id="UP001065174"/>
    </source>
</evidence>
<keyword evidence="3 4" id="KW-0067">ATP-binding</keyword>
<keyword evidence="4" id="KW-0479">Metal-binding</keyword>
<evidence type="ECO:0000256" key="1">
    <source>
        <dbReference type="ARBA" id="ARBA00010638"/>
    </source>
</evidence>
<dbReference type="PANTHER" id="PTHR23407">
    <property type="entry name" value="ATPASE INHIBITOR/5-FORMYLTETRAHYDROFOLATE CYCLO-LIGASE"/>
    <property type="match status" value="1"/>
</dbReference>
<keyword evidence="4" id="KW-0460">Magnesium</keyword>
<dbReference type="RefSeq" id="WP_262310580.1">
    <property type="nucleotide sequence ID" value="NZ_CP106679.1"/>
</dbReference>
<dbReference type="InterPro" id="IPR037171">
    <property type="entry name" value="NagB/RpiA_transferase-like"/>
</dbReference>
<dbReference type="InterPro" id="IPR002698">
    <property type="entry name" value="FTHF_cligase"/>
</dbReference>
<dbReference type="Gene3D" id="3.40.50.10420">
    <property type="entry name" value="NagB/RpiA/CoA transferase-like"/>
    <property type="match status" value="1"/>
</dbReference>
<proteinExistence type="inferred from homology"/>
<dbReference type="Pfam" id="PF01812">
    <property type="entry name" value="5-FTHF_cyc-lig"/>
    <property type="match status" value="1"/>
</dbReference>
<keyword evidence="6" id="KW-1185">Reference proteome</keyword>
<dbReference type="EMBL" id="CP106679">
    <property type="protein sequence ID" value="UXP33151.1"/>
    <property type="molecule type" value="Genomic_DNA"/>
</dbReference>
<evidence type="ECO:0000256" key="3">
    <source>
        <dbReference type="ARBA" id="ARBA00022840"/>
    </source>
</evidence>
<dbReference type="InterPro" id="IPR024185">
    <property type="entry name" value="FTHF_cligase-like_sf"/>
</dbReference>
<dbReference type="GO" id="GO:0030272">
    <property type="term" value="F:5-formyltetrahydrofolate cyclo-ligase activity"/>
    <property type="evidence" value="ECO:0007669"/>
    <property type="project" value="UniProtKB-EC"/>
</dbReference>
<dbReference type="NCBIfam" id="TIGR02727">
    <property type="entry name" value="MTHFS_bact"/>
    <property type="match status" value="1"/>
</dbReference>
<comment type="catalytic activity">
    <reaction evidence="4">
        <text>(6S)-5-formyl-5,6,7,8-tetrahydrofolate + ATP = (6R)-5,10-methenyltetrahydrofolate + ADP + phosphate</text>
        <dbReference type="Rhea" id="RHEA:10488"/>
        <dbReference type="ChEBI" id="CHEBI:30616"/>
        <dbReference type="ChEBI" id="CHEBI:43474"/>
        <dbReference type="ChEBI" id="CHEBI:57455"/>
        <dbReference type="ChEBI" id="CHEBI:57457"/>
        <dbReference type="ChEBI" id="CHEBI:456216"/>
        <dbReference type="EC" id="6.3.3.2"/>
    </reaction>
</comment>
<dbReference type="PIRSF" id="PIRSF006806">
    <property type="entry name" value="FTHF_cligase"/>
    <property type="match status" value="1"/>
</dbReference>
<evidence type="ECO:0000256" key="4">
    <source>
        <dbReference type="RuleBase" id="RU361279"/>
    </source>
</evidence>
<accession>A0ABY6CRM4</accession>
<evidence type="ECO:0000313" key="5">
    <source>
        <dbReference type="EMBL" id="UXP33151.1"/>
    </source>
</evidence>
<dbReference type="SUPFAM" id="SSF100950">
    <property type="entry name" value="NagB/RpiA/CoA transferase-like"/>
    <property type="match status" value="1"/>
</dbReference>
<sequence length="194" mass="22329">MSTVDKAKLRAVYLRKRKMLSSDQCAFLSQQITNRLITFLGMQRFKMVHVFLPILKHNEINTWPIVQYLKERGTTVVVSKSNVESNELTHFIFEHESQLENNKWGIPEPTFGQEVLSGELDIILIPMVTFDRRGHRIGYGKGYYDKFLSDCRDTCIKVGLSMSPPLDVISCTDPFDIALDYCVTPLKTYSFGHE</sequence>
<dbReference type="Proteomes" id="UP001065174">
    <property type="component" value="Chromosome"/>
</dbReference>
<dbReference type="PANTHER" id="PTHR23407:SF1">
    <property type="entry name" value="5-FORMYLTETRAHYDROFOLATE CYCLO-LIGASE"/>
    <property type="match status" value="1"/>
</dbReference>
<comment type="cofactor">
    <cofactor evidence="4">
        <name>Mg(2+)</name>
        <dbReference type="ChEBI" id="CHEBI:18420"/>
    </cofactor>
</comment>
<keyword evidence="2 4" id="KW-0547">Nucleotide-binding</keyword>
<reference evidence="5" key="1">
    <citation type="submission" date="2022-09" db="EMBL/GenBank/DDBJ databases">
        <title>Comparative genomics and taxonomic characterization of three novel marine species of genus Reichenbachiella exhibiting antioxidant and polysaccharide degradation activities.</title>
        <authorList>
            <person name="Muhammad N."/>
            <person name="Lee Y.-J."/>
            <person name="Ko J."/>
            <person name="Kim S.-G."/>
        </authorList>
    </citation>
    <scope>NUCLEOTIDE SEQUENCE</scope>
    <source>
        <strain evidence="5">BKB1-1</strain>
    </source>
</reference>